<sequence length="141" mass="16155">MSWCWRFLWLTRNHWAWCTLAIALRRQFCCWCGGMNALMFRWRCCGFSHTVPSPLGWIRRGPTVQTTVSLPLLLCGFTPLRCFSFFLMAALLFAAAPFLLFTSAFFFFSNASAFSFILASRVFGDIAHTKLDTKLEMGIVV</sequence>
<feature type="transmembrane region" description="Helical" evidence="1">
    <location>
        <begin position="83"/>
        <end position="108"/>
    </location>
</feature>
<organism evidence="3 4">
    <name type="scientific">Brassica cretica</name>
    <name type="common">Mustard</name>
    <dbReference type="NCBI Taxonomy" id="69181"/>
    <lineage>
        <taxon>Eukaryota</taxon>
        <taxon>Viridiplantae</taxon>
        <taxon>Streptophyta</taxon>
        <taxon>Embryophyta</taxon>
        <taxon>Tracheophyta</taxon>
        <taxon>Spermatophyta</taxon>
        <taxon>Magnoliopsida</taxon>
        <taxon>eudicotyledons</taxon>
        <taxon>Gunneridae</taxon>
        <taxon>Pentapetalae</taxon>
        <taxon>rosids</taxon>
        <taxon>malvids</taxon>
        <taxon>Brassicales</taxon>
        <taxon>Brassicaceae</taxon>
        <taxon>Brassiceae</taxon>
        <taxon>Brassica</taxon>
    </lineage>
</organism>
<feature type="signal peptide" evidence="2">
    <location>
        <begin position="1"/>
        <end position="18"/>
    </location>
</feature>
<accession>A0A8S9RR28</accession>
<evidence type="ECO:0000313" key="3">
    <source>
        <dbReference type="EMBL" id="KAF3575021.1"/>
    </source>
</evidence>
<gene>
    <name evidence="3" type="ORF">F2Q69_00060049</name>
</gene>
<feature type="chain" id="PRO_5035742435" evidence="2">
    <location>
        <begin position="19"/>
        <end position="141"/>
    </location>
</feature>
<proteinExistence type="predicted"/>
<name>A0A8S9RR28_BRACR</name>
<dbReference type="AlphaFoldDB" id="A0A8S9RR28"/>
<evidence type="ECO:0000256" key="1">
    <source>
        <dbReference type="SAM" id="Phobius"/>
    </source>
</evidence>
<evidence type="ECO:0000256" key="2">
    <source>
        <dbReference type="SAM" id="SignalP"/>
    </source>
</evidence>
<comment type="caution">
    <text evidence="3">The sequence shown here is derived from an EMBL/GenBank/DDBJ whole genome shotgun (WGS) entry which is preliminary data.</text>
</comment>
<evidence type="ECO:0000313" key="4">
    <source>
        <dbReference type="Proteomes" id="UP000712600"/>
    </source>
</evidence>
<dbReference type="EMBL" id="QGKX02000095">
    <property type="protein sequence ID" value="KAF3575021.1"/>
    <property type="molecule type" value="Genomic_DNA"/>
</dbReference>
<keyword evidence="1" id="KW-0812">Transmembrane</keyword>
<keyword evidence="1" id="KW-0472">Membrane</keyword>
<keyword evidence="2" id="KW-0732">Signal</keyword>
<keyword evidence="1" id="KW-1133">Transmembrane helix</keyword>
<dbReference type="Proteomes" id="UP000712600">
    <property type="component" value="Unassembled WGS sequence"/>
</dbReference>
<protein>
    <submittedName>
        <fullName evidence="3">Uncharacterized protein</fullName>
    </submittedName>
</protein>
<reference evidence="3" key="1">
    <citation type="submission" date="2019-12" db="EMBL/GenBank/DDBJ databases">
        <title>Genome sequencing and annotation of Brassica cretica.</title>
        <authorList>
            <person name="Studholme D.J."/>
            <person name="Sarris P."/>
        </authorList>
    </citation>
    <scope>NUCLEOTIDE SEQUENCE</scope>
    <source>
        <strain evidence="3">PFS-109/04</strain>
        <tissue evidence="3">Leaf</tissue>
    </source>
</reference>